<dbReference type="SUPFAM" id="SSF57716">
    <property type="entry name" value="Glucocorticoid receptor-like (DNA-binding domain)"/>
    <property type="match status" value="1"/>
</dbReference>
<dbReference type="Pfam" id="PF00320">
    <property type="entry name" value="GATA"/>
    <property type="match status" value="1"/>
</dbReference>
<name>A0A9P7EBK8_9AGAM</name>
<organism evidence="7 8">
    <name type="scientific">Suillus subaureus</name>
    <dbReference type="NCBI Taxonomy" id="48587"/>
    <lineage>
        <taxon>Eukaryota</taxon>
        <taxon>Fungi</taxon>
        <taxon>Dikarya</taxon>
        <taxon>Basidiomycota</taxon>
        <taxon>Agaricomycotina</taxon>
        <taxon>Agaricomycetes</taxon>
        <taxon>Agaricomycetidae</taxon>
        <taxon>Boletales</taxon>
        <taxon>Suillineae</taxon>
        <taxon>Suillaceae</taxon>
        <taxon>Suillus</taxon>
    </lineage>
</organism>
<keyword evidence="3" id="KW-0862">Zinc</keyword>
<dbReference type="AlphaFoldDB" id="A0A9P7EBK8"/>
<dbReference type="CDD" id="cd00202">
    <property type="entry name" value="ZnF_GATA"/>
    <property type="match status" value="1"/>
</dbReference>
<keyword evidence="1" id="KW-0479">Metal-binding</keyword>
<feature type="domain" description="GATA-type" evidence="6">
    <location>
        <begin position="320"/>
        <end position="374"/>
    </location>
</feature>
<dbReference type="GO" id="GO:0006355">
    <property type="term" value="P:regulation of DNA-templated transcription"/>
    <property type="evidence" value="ECO:0007669"/>
    <property type="project" value="InterPro"/>
</dbReference>
<reference evidence="7" key="1">
    <citation type="journal article" date="2020" name="New Phytol.">
        <title>Comparative genomics reveals dynamic genome evolution in host specialist ectomycorrhizal fungi.</title>
        <authorList>
            <person name="Lofgren L.A."/>
            <person name="Nguyen N.H."/>
            <person name="Vilgalys R."/>
            <person name="Ruytinx J."/>
            <person name="Liao H.L."/>
            <person name="Branco S."/>
            <person name="Kuo A."/>
            <person name="LaButti K."/>
            <person name="Lipzen A."/>
            <person name="Andreopoulos W."/>
            <person name="Pangilinan J."/>
            <person name="Riley R."/>
            <person name="Hundley H."/>
            <person name="Na H."/>
            <person name="Barry K."/>
            <person name="Grigoriev I.V."/>
            <person name="Stajich J.E."/>
            <person name="Kennedy P.G."/>
        </authorList>
    </citation>
    <scope>NUCLEOTIDE SEQUENCE</scope>
    <source>
        <strain evidence="7">MN1</strain>
    </source>
</reference>
<comment type="caution">
    <text evidence="7">The sequence shown here is derived from an EMBL/GenBank/DDBJ whole genome shotgun (WGS) entry which is preliminary data.</text>
</comment>
<dbReference type="GO" id="GO:0008270">
    <property type="term" value="F:zinc ion binding"/>
    <property type="evidence" value="ECO:0007669"/>
    <property type="project" value="UniProtKB-KW"/>
</dbReference>
<feature type="compositionally biased region" description="Polar residues" evidence="5">
    <location>
        <begin position="288"/>
        <end position="303"/>
    </location>
</feature>
<dbReference type="GO" id="GO:0043565">
    <property type="term" value="F:sequence-specific DNA binding"/>
    <property type="evidence" value="ECO:0007669"/>
    <property type="project" value="InterPro"/>
</dbReference>
<dbReference type="PANTHER" id="PTHR45658">
    <property type="entry name" value="GATA TRANSCRIPTION FACTOR"/>
    <property type="match status" value="1"/>
</dbReference>
<keyword evidence="8" id="KW-1185">Reference proteome</keyword>
<dbReference type="InterPro" id="IPR013088">
    <property type="entry name" value="Znf_NHR/GATA"/>
</dbReference>
<feature type="region of interest" description="Disordered" evidence="5">
    <location>
        <begin position="288"/>
        <end position="341"/>
    </location>
</feature>
<dbReference type="OrthoDB" id="2162994at2759"/>
<feature type="compositionally biased region" description="Basic and acidic residues" evidence="5">
    <location>
        <begin position="304"/>
        <end position="321"/>
    </location>
</feature>
<sequence>MASPCRSLLFICLEAPDTHSNRNSVEEFPLSHSLLPVPSFKNIGDSSSLSTAFGMSAEHQRYIYSNPQGGSTTSYEYQTYPTQAYVSAPPPQAPPRPIRSPITQFHSQHHQSTFAASSSYTQQASYAPAPSYTLPQSQPQWQPESWSSQFGTFPPTSITADVTYAPNAARPESVSQTTHAEARSYAAGPSNPPLENRRPEERYPPAPVSAHASPVQKSKRRDKESPVLAPSPIINPSLDFGKMVESYGMILEGTKSLASAGVPARLPPPETMERMIQSANYGRQMLQSAVAQSNPDTRPSTGGSDKDTPAIKRQKAEEHAQEGQTCLGCNATSTPEWRRGPLGPRTLCNACGLVYAKLLKKRARGERSRGGNSKDPGSHNAMEDSVIASSGGSDDDDSYGSQDRDLGDHIRRG</sequence>
<evidence type="ECO:0000313" key="8">
    <source>
        <dbReference type="Proteomes" id="UP000807769"/>
    </source>
</evidence>
<gene>
    <name evidence="7" type="ORF">BJ212DRAFT_1350845</name>
</gene>
<feature type="compositionally biased region" description="Basic and acidic residues" evidence="5">
    <location>
        <begin position="402"/>
        <end position="413"/>
    </location>
</feature>
<dbReference type="InterPro" id="IPR051140">
    <property type="entry name" value="GATA_TF"/>
</dbReference>
<dbReference type="RefSeq" id="XP_041193518.1">
    <property type="nucleotide sequence ID" value="XM_041335517.1"/>
</dbReference>
<dbReference type="GeneID" id="64629534"/>
<evidence type="ECO:0000259" key="6">
    <source>
        <dbReference type="PROSITE" id="PS50114"/>
    </source>
</evidence>
<evidence type="ECO:0000256" key="5">
    <source>
        <dbReference type="SAM" id="MobiDB-lite"/>
    </source>
</evidence>
<evidence type="ECO:0000313" key="7">
    <source>
        <dbReference type="EMBL" id="KAG1817099.1"/>
    </source>
</evidence>
<dbReference type="Proteomes" id="UP000807769">
    <property type="component" value="Unassembled WGS sequence"/>
</dbReference>
<feature type="compositionally biased region" description="Low complexity" evidence="5">
    <location>
        <begin position="111"/>
        <end position="149"/>
    </location>
</feature>
<feature type="compositionally biased region" description="Pro residues" evidence="5">
    <location>
        <begin position="88"/>
        <end position="98"/>
    </location>
</feature>
<evidence type="ECO:0000256" key="3">
    <source>
        <dbReference type="ARBA" id="ARBA00022833"/>
    </source>
</evidence>
<evidence type="ECO:0000256" key="4">
    <source>
        <dbReference type="PROSITE-ProRule" id="PRU00094"/>
    </source>
</evidence>
<accession>A0A9P7EBK8</accession>
<feature type="region of interest" description="Disordered" evidence="5">
    <location>
        <begin position="169"/>
        <end position="231"/>
    </location>
</feature>
<protein>
    <recommendedName>
        <fullName evidence="6">GATA-type domain-containing protein</fullName>
    </recommendedName>
</protein>
<dbReference type="PROSITE" id="PS50114">
    <property type="entry name" value="GATA_ZN_FINGER_2"/>
    <property type="match status" value="1"/>
</dbReference>
<proteinExistence type="predicted"/>
<dbReference type="Gene3D" id="3.30.50.10">
    <property type="entry name" value="Erythroid Transcription Factor GATA-1, subunit A"/>
    <property type="match status" value="1"/>
</dbReference>
<dbReference type="EMBL" id="JABBWG010000014">
    <property type="protein sequence ID" value="KAG1817099.1"/>
    <property type="molecule type" value="Genomic_DNA"/>
</dbReference>
<feature type="region of interest" description="Disordered" evidence="5">
    <location>
        <begin position="362"/>
        <end position="413"/>
    </location>
</feature>
<dbReference type="SMART" id="SM00401">
    <property type="entry name" value="ZnF_GATA"/>
    <property type="match status" value="1"/>
</dbReference>
<feature type="region of interest" description="Disordered" evidence="5">
    <location>
        <begin position="85"/>
        <end position="152"/>
    </location>
</feature>
<dbReference type="InterPro" id="IPR000679">
    <property type="entry name" value="Znf_GATA"/>
</dbReference>
<evidence type="ECO:0000256" key="2">
    <source>
        <dbReference type="ARBA" id="ARBA00022771"/>
    </source>
</evidence>
<evidence type="ECO:0000256" key="1">
    <source>
        <dbReference type="ARBA" id="ARBA00022723"/>
    </source>
</evidence>
<keyword evidence="2 4" id="KW-0863">Zinc-finger</keyword>